<keyword evidence="3" id="KW-1185">Reference proteome</keyword>
<dbReference type="Proteomes" id="UP000676853">
    <property type="component" value="Unassembled WGS sequence"/>
</dbReference>
<evidence type="ECO:0000313" key="3">
    <source>
        <dbReference type="Proteomes" id="UP000676853"/>
    </source>
</evidence>
<dbReference type="RefSeq" id="WP_212554349.1">
    <property type="nucleotide sequence ID" value="NZ_JAGXOE010000041.1"/>
</dbReference>
<name>A0ABS5NEQ9_TSUPA</name>
<reference evidence="2 3" key="1">
    <citation type="submission" date="2021-04" db="EMBL/GenBank/DDBJ databases">
        <title>Whole genome sequence analysis of a thiophenic sulfur metabolizing bacteria.</title>
        <authorList>
            <person name="Akhtar N."/>
            <person name="Akram J."/>
            <person name="Aslam A."/>
        </authorList>
    </citation>
    <scope>NUCLEOTIDE SEQUENCE [LARGE SCALE GENOMIC DNA]</scope>
    <source>
        <strain evidence="2 3">3OW</strain>
    </source>
</reference>
<feature type="region of interest" description="Disordered" evidence="1">
    <location>
        <begin position="22"/>
        <end position="49"/>
    </location>
</feature>
<evidence type="ECO:0000313" key="2">
    <source>
        <dbReference type="EMBL" id="MBS4102785.1"/>
    </source>
</evidence>
<dbReference type="EMBL" id="JAGXOE010000041">
    <property type="protein sequence ID" value="MBS4102785.1"/>
    <property type="molecule type" value="Genomic_DNA"/>
</dbReference>
<accession>A0ABS5NEQ9</accession>
<feature type="compositionally biased region" description="Basic and acidic residues" evidence="1">
    <location>
        <begin position="39"/>
        <end position="49"/>
    </location>
</feature>
<organism evidence="2 3">
    <name type="scientific">Tsukamurella paurometabola</name>
    <name type="common">Corynebacterium paurometabolum</name>
    <dbReference type="NCBI Taxonomy" id="2061"/>
    <lineage>
        <taxon>Bacteria</taxon>
        <taxon>Bacillati</taxon>
        <taxon>Actinomycetota</taxon>
        <taxon>Actinomycetes</taxon>
        <taxon>Mycobacteriales</taxon>
        <taxon>Tsukamurellaceae</taxon>
        <taxon>Tsukamurella</taxon>
    </lineage>
</organism>
<proteinExistence type="predicted"/>
<evidence type="ECO:0000256" key="1">
    <source>
        <dbReference type="SAM" id="MobiDB-lite"/>
    </source>
</evidence>
<gene>
    <name evidence="2" type="ORF">KFZ73_16260</name>
</gene>
<sequence length="49" mass="5327">MDDVSEVEANLLARPDIMSQIEVNRAGGPARRGRPARRPHMDAARDGNG</sequence>
<comment type="caution">
    <text evidence="2">The sequence shown here is derived from an EMBL/GenBank/DDBJ whole genome shotgun (WGS) entry which is preliminary data.</text>
</comment>
<protein>
    <submittedName>
        <fullName evidence="2">Uncharacterized protein</fullName>
    </submittedName>
</protein>